<dbReference type="EMBL" id="RRCT01000017">
    <property type="protein sequence ID" value="RQW73630.1"/>
    <property type="molecule type" value="Genomic_DNA"/>
</dbReference>
<feature type="transmembrane region" description="Helical" evidence="1">
    <location>
        <begin position="7"/>
        <end position="33"/>
    </location>
</feature>
<reference evidence="2 3" key="1">
    <citation type="journal article" date="2013" name="J. Microbiol.">
        <title>Lysinibacillus chungkukjangi sp. nov., isolated from Chungkukjang, Korean fermented soybean food.</title>
        <authorList>
            <person name="Kim S.J."/>
            <person name="Jang Y.H."/>
            <person name="Hamada M."/>
            <person name="Ahn J.H."/>
            <person name="Weon H.Y."/>
            <person name="Suzuki K."/>
            <person name="Whang K.S."/>
            <person name="Kwon S.W."/>
        </authorList>
    </citation>
    <scope>NUCLEOTIDE SEQUENCE [LARGE SCALE GENOMIC DNA]</scope>
    <source>
        <strain evidence="2 3">MCCC 1A12701</strain>
    </source>
</reference>
<proteinExistence type="predicted"/>
<accession>A0A3N9UAX5</accession>
<protein>
    <submittedName>
        <fullName evidence="2">Uncharacterized protein</fullName>
    </submittedName>
</protein>
<dbReference type="Proteomes" id="UP000274033">
    <property type="component" value="Unassembled WGS sequence"/>
</dbReference>
<keyword evidence="1" id="KW-1133">Transmembrane helix</keyword>
<keyword evidence="3" id="KW-1185">Reference proteome</keyword>
<dbReference type="RefSeq" id="WP_124766230.1">
    <property type="nucleotide sequence ID" value="NZ_JAFBDY010000016.1"/>
</dbReference>
<keyword evidence="1" id="KW-0472">Membrane</keyword>
<comment type="caution">
    <text evidence="2">The sequence shown here is derived from an EMBL/GenBank/DDBJ whole genome shotgun (WGS) entry which is preliminary data.</text>
</comment>
<evidence type="ECO:0000313" key="2">
    <source>
        <dbReference type="EMBL" id="RQW73630.1"/>
    </source>
</evidence>
<organism evidence="2 3">
    <name type="scientific">Lysinibacillus composti</name>
    <dbReference type="NCBI Taxonomy" id="720633"/>
    <lineage>
        <taxon>Bacteria</taxon>
        <taxon>Bacillati</taxon>
        <taxon>Bacillota</taxon>
        <taxon>Bacilli</taxon>
        <taxon>Bacillales</taxon>
        <taxon>Bacillaceae</taxon>
        <taxon>Lysinibacillus</taxon>
    </lineage>
</organism>
<dbReference type="AlphaFoldDB" id="A0A3N9UAX5"/>
<name>A0A3N9UAX5_9BACI</name>
<keyword evidence="1" id="KW-0812">Transmembrane</keyword>
<dbReference type="OrthoDB" id="2972697at2"/>
<evidence type="ECO:0000313" key="3">
    <source>
        <dbReference type="Proteomes" id="UP000274033"/>
    </source>
</evidence>
<evidence type="ECO:0000256" key="1">
    <source>
        <dbReference type="SAM" id="Phobius"/>
    </source>
</evidence>
<sequence>MKKIVSIFIIVLISIGLADLLTGILLTSIYMPSMYTTTSFEMSKYVQYLITAATITIALTCAFKVKNKLNNSKSAKLS</sequence>
<feature type="transmembrane region" description="Helical" evidence="1">
    <location>
        <begin position="45"/>
        <end position="63"/>
    </location>
</feature>
<gene>
    <name evidence="2" type="ORF">EBB45_15380</name>
</gene>